<name>A0ABT1BYX7_9BACT</name>
<evidence type="ECO:0000256" key="1">
    <source>
        <dbReference type="SAM" id="MobiDB-lite"/>
    </source>
</evidence>
<sequence>MKFRSQNRELTLEAFRSSLENLPKSNRWVKLGDTLPWDKIERIYNSRLHNVHNGAGNKPARMIIGALLIKHKLNLSDVETIEAIRENPYMQYLLGLSAYTDQPVFEPSLFVSVRKRLDIDDYNDMSESLLKLQVRMYDRKQKEEDRREKDGNDKGGTKGESSDKPCSCTKPSVPKPNEGLMKIDATCSDSEVRYPTDLDLLNDGVEAIDRILDRFCRMTGLPRPETHLKEIHSRYLNVIKLRKKPKKKVRECMEYMLARLRRNISTALETFGKADSNYFFTLKPRDRSL</sequence>
<comment type="caution">
    <text evidence="3">The sequence shown here is derived from an EMBL/GenBank/DDBJ whole genome shotgun (WGS) entry which is preliminary data.</text>
</comment>
<feature type="non-terminal residue" evidence="3">
    <location>
        <position position="289"/>
    </location>
</feature>
<dbReference type="EMBL" id="JAMXLY010000047">
    <property type="protein sequence ID" value="MCO6026291.1"/>
    <property type="molecule type" value="Genomic_DNA"/>
</dbReference>
<keyword evidence="4" id="KW-1185">Reference proteome</keyword>
<organism evidence="3 4">
    <name type="scientific">Segatella cerevisiae</name>
    <dbReference type="NCBI Taxonomy" id="2053716"/>
    <lineage>
        <taxon>Bacteria</taxon>
        <taxon>Pseudomonadati</taxon>
        <taxon>Bacteroidota</taxon>
        <taxon>Bacteroidia</taxon>
        <taxon>Bacteroidales</taxon>
        <taxon>Prevotellaceae</taxon>
        <taxon>Segatella</taxon>
    </lineage>
</organism>
<proteinExistence type="predicted"/>
<dbReference type="Pfam" id="PF05598">
    <property type="entry name" value="DUF772"/>
    <property type="match status" value="1"/>
</dbReference>
<evidence type="ECO:0000313" key="3">
    <source>
        <dbReference type="EMBL" id="MCO6026291.1"/>
    </source>
</evidence>
<feature type="region of interest" description="Disordered" evidence="1">
    <location>
        <begin position="138"/>
        <end position="180"/>
    </location>
</feature>
<feature type="compositionally biased region" description="Basic and acidic residues" evidence="1">
    <location>
        <begin position="138"/>
        <end position="163"/>
    </location>
</feature>
<feature type="domain" description="Transposase InsH N-terminal" evidence="2">
    <location>
        <begin position="20"/>
        <end position="116"/>
    </location>
</feature>
<accession>A0ABT1BYX7</accession>
<reference evidence="3 4" key="1">
    <citation type="submission" date="2022-06" db="EMBL/GenBank/DDBJ databases">
        <title>A taxonomic note on the genus Prevotella: Description of four novel genera and emended description of the genera Hallella and Xylanibacter.</title>
        <authorList>
            <person name="Hitch T.C.A."/>
        </authorList>
    </citation>
    <scope>NUCLEOTIDE SEQUENCE [LARGE SCALE GENOMIC DNA]</scope>
    <source>
        <strain evidence="3 4">DSM 100619</strain>
    </source>
</reference>
<dbReference type="RefSeq" id="WP_252761647.1">
    <property type="nucleotide sequence ID" value="NZ_JAMXLY010000047.1"/>
</dbReference>
<protein>
    <submittedName>
        <fullName evidence="3">Transposase</fullName>
    </submittedName>
</protein>
<dbReference type="PANTHER" id="PTHR33803">
    <property type="entry name" value="IS1478 TRANSPOSASE"/>
    <property type="match status" value="1"/>
</dbReference>
<dbReference type="InterPro" id="IPR008490">
    <property type="entry name" value="Transposase_InsH_N"/>
</dbReference>
<gene>
    <name evidence="3" type="ORF">NG821_10645</name>
</gene>
<evidence type="ECO:0000313" key="4">
    <source>
        <dbReference type="Proteomes" id="UP001204015"/>
    </source>
</evidence>
<dbReference type="PANTHER" id="PTHR33803:SF3">
    <property type="entry name" value="BLL1974 PROTEIN"/>
    <property type="match status" value="1"/>
</dbReference>
<dbReference type="Proteomes" id="UP001204015">
    <property type="component" value="Unassembled WGS sequence"/>
</dbReference>
<evidence type="ECO:0000259" key="2">
    <source>
        <dbReference type="Pfam" id="PF05598"/>
    </source>
</evidence>